<keyword evidence="4" id="KW-0560">Oxidoreductase</keyword>
<dbReference type="InterPro" id="IPR050493">
    <property type="entry name" value="FAD-dep_Monooxygenase_BioMet"/>
</dbReference>
<dbReference type="PANTHER" id="PTHR13789">
    <property type="entry name" value="MONOOXYGENASE"/>
    <property type="match status" value="1"/>
</dbReference>
<evidence type="ECO:0000256" key="1">
    <source>
        <dbReference type="ARBA" id="ARBA00007992"/>
    </source>
</evidence>
<dbReference type="PRINTS" id="PR00420">
    <property type="entry name" value="RNGMNOXGNASE"/>
</dbReference>
<dbReference type="GO" id="GO:0071949">
    <property type="term" value="F:FAD binding"/>
    <property type="evidence" value="ECO:0007669"/>
    <property type="project" value="InterPro"/>
</dbReference>
<reference evidence="7 8" key="1">
    <citation type="submission" date="2017-10" db="EMBL/GenBank/DDBJ databases">
        <title>Comparative genomics in systemic dimorphic fungi from Ajellomycetaceae.</title>
        <authorList>
            <person name="Munoz J.F."/>
            <person name="Mcewen J.G."/>
            <person name="Clay O.K."/>
            <person name="Cuomo C.A."/>
        </authorList>
    </citation>
    <scope>NUCLEOTIDE SEQUENCE [LARGE SCALE GENOMIC DNA]</scope>
    <source>
        <strain evidence="7 8">UAMH7299</strain>
    </source>
</reference>
<dbReference type="AlphaFoldDB" id="A0A2B7XL85"/>
<gene>
    <name evidence="7" type="ORF">AJ80_07652</name>
</gene>
<keyword evidence="2" id="KW-0285">Flavoprotein</keyword>
<dbReference type="GO" id="GO:0004497">
    <property type="term" value="F:monooxygenase activity"/>
    <property type="evidence" value="ECO:0007669"/>
    <property type="project" value="UniProtKB-KW"/>
</dbReference>
<evidence type="ECO:0000313" key="8">
    <source>
        <dbReference type="Proteomes" id="UP000224634"/>
    </source>
</evidence>
<proteinExistence type="inferred from homology"/>
<evidence type="ECO:0000256" key="5">
    <source>
        <dbReference type="ARBA" id="ARBA00023033"/>
    </source>
</evidence>
<comment type="caution">
    <text evidence="7">The sequence shown here is derived from an EMBL/GenBank/DDBJ whole genome shotgun (WGS) entry which is preliminary data.</text>
</comment>
<evidence type="ECO:0000313" key="7">
    <source>
        <dbReference type="EMBL" id="PGH09700.1"/>
    </source>
</evidence>
<name>A0A2B7XL85_POLH7</name>
<dbReference type="InterPro" id="IPR002938">
    <property type="entry name" value="FAD-bd"/>
</dbReference>
<dbReference type="InterPro" id="IPR036188">
    <property type="entry name" value="FAD/NAD-bd_sf"/>
</dbReference>
<sequence length="453" mass="50176">MSISTILILGGGIAGIASALALSKELTPLVPDLKITIYELRDIPSTSGGAINLTPVAQRHLDQLGVIAELDHMGPDAGVEVNAIEYYSTVTGRKLGCVDFAGKHGRGFGGYRGRRCMRIALQLAMMAAVEKCPNVSFEFGKKVVGGIETEKRVTIYFDDGSSAKGDLALGCDGVHSATRTKIVDPERLSEYTGISFIQSTMKASLVTSPMHFETTALNKSRRGALMTTFCDRDKEDLFVAALAEVDAQNLAETHWKSYWADESSRAKVMAVKRLRDDLRGRFGEAMQPCIREIIEKCPDWFLYPVYQIQPGGKWFTERIILLGDAAHAMPPRDESAAYALDDAILFARILSSYVYEPLTSAFRVYESIRRKPIDDAYRDASIHWSQHKDSSSRSGLSARINEWFMPWSMRARAKKAKHGAWVFDARSVNIPSPAARSWKIESWSDLGSTMSVQ</sequence>
<dbReference type="Gene3D" id="3.50.50.60">
    <property type="entry name" value="FAD/NAD(P)-binding domain"/>
    <property type="match status" value="1"/>
</dbReference>
<dbReference type="Proteomes" id="UP000224634">
    <property type="component" value="Unassembled WGS sequence"/>
</dbReference>
<dbReference type="Pfam" id="PF01494">
    <property type="entry name" value="FAD_binding_3"/>
    <property type="match status" value="1"/>
</dbReference>
<dbReference type="SUPFAM" id="SSF51905">
    <property type="entry name" value="FAD/NAD(P)-binding domain"/>
    <property type="match status" value="1"/>
</dbReference>
<keyword evidence="5" id="KW-0503">Monooxygenase</keyword>
<protein>
    <recommendedName>
        <fullName evidence="6">FAD-binding domain-containing protein</fullName>
    </recommendedName>
</protein>
<evidence type="ECO:0000259" key="6">
    <source>
        <dbReference type="Pfam" id="PF01494"/>
    </source>
</evidence>
<keyword evidence="8" id="KW-1185">Reference proteome</keyword>
<comment type="similarity">
    <text evidence="1">Belongs to the paxM FAD-dependent monooxygenase family.</text>
</comment>
<dbReference type="EMBL" id="PDNA01000151">
    <property type="protein sequence ID" value="PGH09700.1"/>
    <property type="molecule type" value="Genomic_DNA"/>
</dbReference>
<organism evidence="7 8">
    <name type="scientific">Polytolypa hystricis (strain UAMH7299)</name>
    <dbReference type="NCBI Taxonomy" id="1447883"/>
    <lineage>
        <taxon>Eukaryota</taxon>
        <taxon>Fungi</taxon>
        <taxon>Dikarya</taxon>
        <taxon>Ascomycota</taxon>
        <taxon>Pezizomycotina</taxon>
        <taxon>Eurotiomycetes</taxon>
        <taxon>Eurotiomycetidae</taxon>
        <taxon>Onygenales</taxon>
        <taxon>Onygenales incertae sedis</taxon>
        <taxon>Polytolypa</taxon>
    </lineage>
</organism>
<dbReference type="OrthoDB" id="16820at2759"/>
<dbReference type="STRING" id="1447883.A0A2B7XL85"/>
<keyword evidence="3" id="KW-0274">FAD</keyword>
<feature type="domain" description="FAD-binding" evidence="6">
    <location>
        <begin position="5"/>
        <end position="332"/>
    </location>
</feature>
<dbReference type="PANTHER" id="PTHR13789:SF309">
    <property type="entry name" value="PUTATIVE (AFU_ORTHOLOGUE AFUA_6G14510)-RELATED"/>
    <property type="match status" value="1"/>
</dbReference>
<evidence type="ECO:0000256" key="2">
    <source>
        <dbReference type="ARBA" id="ARBA00022630"/>
    </source>
</evidence>
<evidence type="ECO:0000256" key="3">
    <source>
        <dbReference type="ARBA" id="ARBA00022827"/>
    </source>
</evidence>
<accession>A0A2B7XL85</accession>
<evidence type="ECO:0000256" key="4">
    <source>
        <dbReference type="ARBA" id="ARBA00023002"/>
    </source>
</evidence>